<feature type="compositionally biased region" description="Low complexity" evidence="6">
    <location>
        <begin position="1088"/>
        <end position="1103"/>
    </location>
</feature>
<dbReference type="InterPro" id="IPR036961">
    <property type="entry name" value="Kinesin_motor_dom_sf"/>
</dbReference>
<feature type="compositionally biased region" description="Basic and acidic residues" evidence="6">
    <location>
        <begin position="1104"/>
        <end position="1116"/>
    </location>
</feature>
<feature type="compositionally biased region" description="Low complexity" evidence="6">
    <location>
        <begin position="1298"/>
        <end position="1312"/>
    </location>
</feature>
<evidence type="ECO:0000256" key="6">
    <source>
        <dbReference type="SAM" id="MobiDB-lite"/>
    </source>
</evidence>
<dbReference type="GO" id="GO:0005524">
    <property type="term" value="F:ATP binding"/>
    <property type="evidence" value="ECO:0007669"/>
    <property type="project" value="UniProtKB-KW"/>
</dbReference>
<sequence length="1356" mass="148200">MKHPLELSFAKGSAGLLSSVSELRAPFSEIAARYLDLALSARSALSAGTSRSSAGPTTLVFTLHIYQYTFDKKEKGRVVGGRSRLHLIDLGDLSGSHSESLSLSGLTSVLLALFNGHKYLPHKFNRLTQLLQEILGSVTCHAAMIVHISASPRHSQHTMATLQLASRIHRLRRKKIRGLGSSSGSGSSDGSRKKSSGGETSAGSSSVDFSSSEQSADTVIYIGGGGPGDSSDGEHPPIFFPHHIRRHRSVELPRLRSFEQLRPHTASPAPIVSKRPNSVSPTPTSRSVPSGNARIKPKPPPRHNSTKSLSSGNSFSGNPIKSGFFRHQPGVSQIIYPNEKDNNLNCAFSSFVSASNKEQKGLNKKTHDAEKQQNYKFYQQPNTMVPIFNSQLPVTVSTSCSSSQSQQSQEVYLHNQSQHVLNSHQQRKQCFDVHNAVSGVKSHKDSSSHLHSSQISKHLCSEIPLSDEQWIDGPRISKSKVIAAKSKLCHSETWIDGPSMDKSSYAISYGFMDDHKKNMIEKWVENQTAQVVTKTDDKTEGQNKEKLAATEEKCRTNSTNTPSGVLNGEELNLESDVDTLSEDHSSNLPSSESKEPNLIEELERKNLIPSQTDILQCQRSCHLSNSNIEIKTDIASEDGNVADVEEDVCSQCQALEEESEELNSLLSCEEEECKRQAAQTNTGLATVVEEPELESAFGADDPIDSVSLLNNPQTDCEDTDAGMCSELENSDSKNESVSGGNVCEEDILRAMSITPCPSEVTTETCDDHPLRVLSEENLTCASTFTDLCSQTGETEEEDDDEDGRPFSLFEATEYGRMCQDLAAALHSEAANKDLRELANIHHLFSAFTRTQPLTEPESLFTPVISPIIDNQPQPKSLPVPSSLSSTSNTNNQKKKIGADAPSFYNDNEVSVHNKRREKIQTDLNIPLRQSKDKCTGTDENSLVSNFRTSSTCTPVHNYHSSETLIEDDSFHIQSSNVNTRLVNTPPSLPINTTATLPISSPPSLPLSISPYVNDKEENILIGHQVPFKCKSCELNNCESCDIILNDSTPNDNDSDCPSSVSEDSEYIIQNSKFSKFLCVGIGRSRSKSSVKNAKNNNSSSSSTESKRNIFKIRENPSKSCKNQKLKSSAKTPDYISKNLIRSPSRLHSQGAEDFVEQTLHEGKKNKEIDDVTTPPPLPGSELKCQCSNSRHYPSRIDFSQGTSSSSSKEWGSSAISPLSPQICPSITPSGSGSKGIIAAHPMTTSGSLGTTQSLGESSGYESIPRDSECSSFSSSQESEVDDEHRRFLSQWHPTRPALGASTSLGSTPSSGGEVDSNNKNEQTKLQTSFLRHLTRRSSSKTEAKLVSSTTWKYRCW</sequence>
<feature type="compositionally biased region" description="Polar residues" evidence="6">
    <location>
        <begin position="1218"/>
        <end position="1231"/>
    </location>
</feature>
<evidence type="ECO:0000259" key="7">
    <source>
        <dbReference type="PROSITE" id="PS50067"/>
    </source>
</evidence>
<dbReference type="GO" id="GO:0003777">
    <property type="term" value="F:microtubule motor activity"/>
    <property type="evidence" value="ECO:0007669"/>
    <property type="project" value="InterPro"/>
</dbReference>
<comment type="subcellular location">
    <subcellularLocation>
        <location evidence="1">Cytoplasm</location>
        <location evidence="1">Cytoskeleton</location>
    </subcellularLocation>
</comment>
<dbReference type="EMBL" id="SEYY01003775">
    <property type="protein sequence ID" value="KAB7504088.1"/>
    <property type="molecule type" value="Genomic_DNA"/>
</dbReference>
<dbReference type="GO" id="GO:0007018">
    <property type="term" value="P:microtubule-based movement"/>
    <property type="evidence" value="ECO:0007669"/>
    <property type="project" value="InterPro"/>
</dbReference>
<feature type="compositionally biased region" description="Low complexity" evidence="6">
    <location>
        <begin position="871"/>
        <end position="891"/>
    </location>
</feature>
<dbReference type="InterPro" id="IPR027640">
    <property type="entry name" value="Kinesin-like_fam"/>
</dbReference>
<feature type="compositionally biased region" description="Low complexity" evidence="6">
    <location>
        <begin position="178"/>
        <end position="189"/>
    </location>
</feature>
<protein>
    <submittedName>
        <fullName evidence="8">Kinesin-like protein KIF26A</fullName>
    </submittedName>
</protein>
<feature type="compositionally biased region" description="Low complexity" evidence="6">
    <location>
        <begin position="275"/>
        <end position="290"/>
    </location>
</feature>
<feature type="domain" description="Kinesin motor" evidence="7">
    <location>
        <begin position="1"/>
        <end position="171"/>
    </location>
</feature>
<feature type="region of interest" description="Disordered" evidence="6">
    <location>
        <begin position="531"/>
        <end position="569"/>
    </location>
</feature>
<feature type="region of interest" description="Disordered" evidence="6">
    <location>
        <begin position="262"/>
        <end position="322"/>
    </location>
</feature>
<dbReference type="InterPro" id="IPR027417">
    <property type="entry name" value="P-loop_NTPase"/>
</dbReference>
<keyword evidence="3" id="KW-0067">ATP-binding</keyword>
<feature type="compositionally biased region" description="Low complexity" evidence="6">
    <location>
        <begin position="1199"/>
        <end position="1216"/>
    </location>
</feature>
<dbReference type="OrthoDB" id="8862460at2759"/>
<dbReference type="Proteomes" id="UP000326759">
    <property type="component" value="Unassembled WGS sequence"/>
</dbReference>
<evidence type="ECO:0000313" key="9">
    <source>
        <dbReference type="Proteomes" id="UP000326759"/>
    </source>
</evidence>
<dbReference type="PANTHER" id="PTHR21608">
    <property type="entry name" value="KINESIN-LIKE PROTEIN CG14535"/>
    <property type="match status" value="1"/>
</dbReference>
<feature type="compositionally biased region" description="Low complexity" evidence="6">
    <location>
        <begin position="1243"/>
        <end position="1259"/>
    </location>
</feature>
<evidence type="ECO:0000256" key="5">
    <source>
        <dbReference type="PROSITE-ProRule" id="PRU00283"/>
    </source>
</evidence>
<proteinExistence type="inferred from homology"/>
<dbReference type="Pfam" id="PF00225">
    <property type="entry name" value="Kinesin"/>
    <property type="match status" value="1"/>
</dbReference>
<dbReference type="SUPFAM" id="SSF52540">
    <property type="entry name" value="P-loop containing nucleoside triphosphate hydrolases"/>
    <property type="match status" value="1"/>
</dbReference>
<feature type="region of interest" description="Disordered" evidence="6">
    <location>
        <begin position="577"/>
        <end position="596"/>
    </location>
</feature>
<dbReference type="GO" id="GO:0015630">
    <property type="term" value="C:microtubule cytoskeleton"/>
    <property type="evidence" value="ECO:0007669"/>
    <property type="project" value="UniProtKB-ARBA"/>
</dbReference>
<feature type="compositionally biased region" description="Low complexity" evidence="6">
    <location>
        <begin position="197"/>
        <end position="215"/>
    </location>
</feature>
<dbReference type="PROSITE" id="PS50067">
    <property type="entry name" value="KINESIN_MOTOR_2"/>
    <property type="match status" value="1"/>
</dbReference>
<comment type="similarity">
    <text evidence="5">Belongs to the TRAFAC class myosin-kinesin ATPase superfamily. Kinesin family.</text>
</comment>
<organism evidence="8 9">
    <name type="scientific">Armadillidium nasatum</name>
    <dbReference type="NCBI Taxonomy" id="96803"/>
    <lineage>
        <taxon>Eukaryota</taxon>
        <taxon>Metazoa</taxon>
        <taxon>Ecdysozoa</taxon>
        <taxon>Arthropoda</taxon>
        <taxon>Crustacea</taxon>
        <taxon>Multicrustacea</taxon>
        <taxon>Malacostraca</taxon>
        <taxon>Eumalacostraca</taxon>
        <taxon>Peracarida</taxon>
        <taxon>Isopoda</taxon>
        <taxon>Oniscidea</taxon>
        <taxon>Crinocheta</taxon>
        <taxon>Armadillidiidae</taxon>
        <taxon>Armadillidium</taxon>
    </lineage>
</organism>
<feature type="region of interest" description="Disordered" evidence="6">
    <location>
        <begin position="871"/>
        <end position="905"/>
    </location>
</feature>
<evidence type="ECO:0000256" key="3">
    <source>
        <dbReference type="ARBA" id="ARBA00022840"/>
    </source>
</evidence>
<keyword evidence="4" id="KW-0206">Cytoskeleton</keyword>
<gene>
    <name evidence="8" type="ORF">Anas_08770</name>
</gene>
<feature type="region of interest" description="Disordered" evidence="6">
    <location>
        <begin position="1088"/>
        <end position="1324"/>
    </location>
</feature>
<accession>A0A5N5TDE1</accession>
<evidence type="ECO:0000313" key="8">
    <source>
        <dbReference type="EMBL" id="KAB7504088.1"/>
    </source>
</evidence>
<feature type="compositionally biased region" description="Basic and acidic residues" evidence="6">
    <location>
        <begin position="1158"/>
        <end position="1169"/>
    </location>
</feature>
<feature type="compositionally biased region" description="Polar residues" evidence="6">
    <location>
        <begin position="306"/>
        <end position="319"/>
    </location>
</feature>
<feature type="compositionally biased region" description="Basic residues" evidence="6">
    <location>
        <begin position="295"/>
        <end position="305"/>
    </location>
</feature>
<keyword evidence="4" id="KW-0963">Cytoplasm</keyword>
<reference evidence="8 9" key="1">
    <citation type="journal article" date="2019" name="PLoS Biol.">
        <title>Sex chromosomes control vertical transmission of feminizing Wolbachia symbionts in an isopod.</title>
        <authorList>
            <person name="Becking T."/>
            <person name="Chebbi M.A."/>
            <person name="Giraud I."/>
            <person name="Moumen B."/>
            <person name="Laverre T."/>
            <person name="Caubet Y."/>
            <person name="Peccoud J."/>
            <person name="Gilbert C."/>
            <person name="Cordaux R."/>
        </authorList>
    </citation>
    <scope>NUCLEOTIDE SEQUENCE [LARGE SCALE GENOMIC DNA]</scope>
    <source>
        <strain evidence="8">ANa2</strain>
        <tissue evidence="8">Whole body excluding digestive tract and cuticle</tissue>
    </source>
</reference>
<feature type="compositionally biased region" description="Polar residues" evidence="6">
    <location>
        <begin position="1117"/>
        <end position="1130"/>
    </location>
</feature>
<dbReference type="GO" id="GO:0008017">
    <property type="term" value="F:microtubule binding"/>
    <property type="evidence" value="ECO:0007669"/>
    <property type="project" value="InterPro"/>
</dbReference>
<dbReference type="InterPro" id="IPR001752">
    <property type="entry name" value="Kinesin_motor_dom"/>
</dbReference>
<keyword evidence="9" id="KW-1185">Reference proteome</keyword>
<name>A0A5N5TDE1_9CRUS</name>
<comment type="caution">
    <text evidence="8">The sequence shown here is derived from an EMBL/GenBank/DDBJ whole genome shotgun (WGS) entry which is preliminary data.</text>
</comment>
<feature type="region of interest" description="Disordered" evidence="6">
    <location>
        <begin position="176"/>
        <end position="240"/>
    </location>
</feature>
<evidence type="ECO:0000256" key="2">
    <source>
        <dbReference type="ARBA" id="ARBA00022741"/>
    </source>
</evidence>
<dbReference type="PANTHER" id="PTHR21608:SF7">
    <property type="entry name" value="KINESIN-LIKE PROTEIN CG14535"/>
    <property type="match status" value="1"/>
</dbReference>
<evidence type="ECO:0000256" key="4">
    <source>
        <dbReference type="ARBA" id="ARBA00023212"/>
    </source>
</evidence>
<evidence type="ECO:0000256" key="1">
    <source>
        <dbReference type="ARBA" id="ARBA00004245"/>
    </source>
</evidence>
<feature type="compositionally biased region" description="Basic and acidic residues" evidence="6">
    <location>
        <begin position="534"/>
        <end position="555"/>
    </location>
</feature>
<dbReference type="Gene3D" id="3.40.850.10">
    <property type="entry name" value="Kinesin motor domain"/>
    <property type="match status" value="1"/>
</dbReference>
<keyword evidence="2" id="KW-0547">Nucleotide-binding</keyword>
<comment type="caution">
    <text evidence="5">Lacks conserved residue(s) required for the propagation of feature annotation.</text>
</comment>